<dbReference type="Proteomes" id="UP000054821">
    <property type="component" value="Unassembled WGS sequence"/>
</dbReference>
<reference evidence="2 3" key="1">
    <citation type="journal article" date="2016" name="Genome Announc.">
        <title>Draft Whole-Genome Sequence of Trichoderma gamsii T6085, a Promising Biocontrol Agent of Fusarium Head Blight on Wheat.</title>
        <authorList>
            <person name="Baroncelli R."/>
            <person name="Zapparata A."/>
            <person name="Piaggeschi G."/>
            <person name="Sarrocco S."/>
            <person name="Vannacci G."/>
        </authorList>
    </citation>
    <scope>NUCLEOTIDE SEQUENCE [LARGE SCALE GENOMIC DNA]</scope>
    <source>
        <strain evidence="2 3">T6085</strain>
    </source>
</reference>
<evidence type="ECO:0000313" key="3">
    <source>
        <dbReference type="Proteomes" id="UP000054821"/>
    </source>
</evidence>
<protein>
    <submittedName>
        <fullName evidence="2">Uncharacterized protein</fullName>
    </submittedName>
</protein>
<comment type="caution">
    <text evidence="2">The sequence shown here is derived from an EMBL/GenBank/DDBJ whole genome shotgun (WGS) entry which is preliminary data.</text>
</comment>
<proteinExistence type="predicted"/>
<dbReference type="EMBL" id="JPDN02000002">
    <property type="protein sequence ID" value="PON30310.1"/>
    <property type="molecule type" value="Genomic_DNA"/>
</dbReference>
<evidence type="ECO:0000313" key="2">
    <source>
        <dbReference type="EMBL" id="PON30310.1"/>
    </source>
</evidence>
<dbReference type="AlphaFoldDB" id="A0A2P5A192"/>
<name>A0A2P5A192_9HYPO</name>
<feature type="region of interest" description="Disordered" evidence="1">
    <location>
        <begin position="66"/>
        <end position="96"/>
    </location>
</feature>
<dbReference type="GeneID" id="29982148"/>
<accession>A0A2P5A192</accession>
<feature type="compositionally biased region" description="Basic and acidic residues" evidence="1">
    <location>
        <begin position="73"/>
        <end position="83"/>
    </location>
</feature>
<organism evidence="2 3">
    <name type="scientific">Trichoderma gamsii</name>
    <dbReference type="NCBI Taxonomy" id="398673"/>
    <lineage>
        <taxon>Eukaryota</taxon>
        <taxon>Fungi</taxon>
        <taxon>Dikarya</taxon>
        <taxon>Ascomycota</taxon>
        <taxon>Pezizomycotina</taxon>
        <taxon>Sordariomycetes</taxon>
        <taxon>Hypocreomycetidae</taxon>
        <taxon>Hypocreales</taxon>
        <taxon>Hypocreaceae</taxon>
        <taxon>Trichoderma</taxon>
    </lineage>
</organism>
<evidence type="ECO:0000256" key="1">
    <source>
        <dbReference type="SAM" id="MobiDB-lite"/>
    </source>
</evidence>
<sequence>MWQRHRANLGFAGKGGPWSPGKEIEGPLALGARSLAAVLLAALEVLEALEDAAKSCCWVWGSPHGGSAGPEAAELRGKADAVQRRSQAMSGPWLDP</sequence>
<gene>
    <name evidence="2" type="ORF">TGAM01_v200750</name>
</gene>
<dbReference type="RefSeq" id="XP_018664890.1">
    <property type="nucleotide sequence ID" value="XM_018802065.1"/>
</dbReference>
<keyword evidence="3" id="KW-1185">Reference proteome</keyword>